<evidence type="ECO:0000313" key="5">
    <source>
        <dbReference type="Proteomes" id="UP000265020"/>
    </source>
</evidence>
<dbReference type="Ensembl" id="ENSCVAT00000028241.1">
    <property type="protein sequence ID" value="ENSCVAP00000019130.1"/>
    <property type="gene ID" value="ENSCVAG00000022562.1"/>
</dbReference>
<dbReference type="PROSITE" id="PS50041">
    <property type="entry name" value="C_TYPE_LECTIN_2"/>
    <property type="match status" value="1"/>
</dbReference>
<dbReference type="InterPro" id="IPR002353">
    <property type="entry name" value="AntifreezeII"/>
</dbReference>
<feature type="chain" id="PRO_5018675259" description="C-type lectin domain-containing protein" evidence="2">
    <location>
        <begin position="30"/>
        <end position="161"/>
    </location>
</feature>
<dbReference type="PROSITE" id="PS00615">
    <property type="entry name" value="C_TYPE_LECTIN_1"/>
    <property type="match status" value="1"/>
</dbReference>
<evidence type="ECO:0000256" key="2">
    <source>
        <dbReference type="SAM" id="SignalP"/>
    </source>
</evidence>
<dbReference type="PANTHER" id="PTHR22803">
    <property type="entry name" value="MANNOSE, PHOSPHOLIPASE, LECTIN RECEPTOR RELATED"/>
    <property type="match status" value="1"/>
</dbReference>
<name>A0A3Q2G6R0_CYPVA</name>
<dbReference type="AlphaFoldDB" id="A0A3Q2G6R0"/>
<keyword evidence="5" id="KW-1185">Reference proteome</keyword>
<protein>
    <recommendedName>
        <fullName evidence="3">C-type lectin domain-containing protein</fullName>
    </recommendedName>
</protein>
<keyword evidence="2" id="KW-0732">Signal</keyword>
<feature type="signal peptide" evidence="2">
    <location>
        <begin position="1"/>
        <end position="29"/>
    </location>
</feature>
<dbReference type="OMA" id="HAWNDEL"/>
<dbReference type="InterPro" id="IPR018378">
    <property type="entry name" value="C-type_lectin_CS"/>
</dbReference>
<dbReference type="SMART" id="SM00034">
    <property type="entry name" value="CLECT"/>
    <property type="match status" value="1"/>
</dbReference>
<keyword evidence="1" id="KW-1015">Disulfide bond</keyword>
<dbReference type="GeneTree" id="ENSGT01150000286973"/>
<evidence type="ECO:0000313" key="4">
    <source>
        <dbReference type="Ensembl" id="ENSCVAP00000019130.1"/>
    </source>
</evidence>
<reference evidence="4" key="1">
    <citation type="submission" date="2025-08" db="UniProtKB">
        <authorList>
            <consortium name="Ensembl"/>
        </authorList>
    </citation>
    <scope>IDENTIFICATION</scope>
</reference>
<reference evidence="4" key="2">
    <citation type="submission" date="2025-09" db="UniProtKB">
        <authorList>
            <consortium name="Ensembl"/>
        </authorList>
    </citation>
    <scope>IDENTIFICATION</scope>
</reference>
<dbReference type="InterPro" id="IPR050111">
    <property type="entry name" value="C-type_lectin/snaclec_domain"/>
</dbReference>
<organism evidence="4 5">
    <name type="scientific">Cyprinodon variegatus</name>
    <name type="common">Sheepshead minnow</name>
    <dbReference type="NCBI Taxonomy" id="28743"/>
    <lineage>
        <taxon>Eukaryota</taxon>
        <taxon>Metazoa</taxon>
        <taxon>Chordata</taxon>
        <taxon>Craniata</taxon>
        <taxon>Vertebrata</taxon>
        <taxon>Euteleostomi</taxon>
        <taxon>Actinopterygii</taxon>
        <taxon>Neopterygii</taxon>
        <taxon>Teleostei</taxon>
        <taxon>Neoteleostei</taxon>
        <taxon>Acanthomorphata</taxon>
        <taxon>Ovalentaria</taxon>
        <taxon>Atherinomorphae</taxon>
        <taxon>Cyprinodontiformes</taxon>
        <taxon>Cyprinodontidae</taxon>
        <taxon>Cyprinodon</taxon>
    </lineage>
</organism>
<evidence type="ECO:0000259" key="3">
    <source>
        <dbReference type="PROSITE" id="PS50041"/>
    </source>
</evidence>
<feature type="domain" description="C-type lectin" evidence="3">
    <location>
        <begin position="39"/>
        <end position="158"/>
    </location>
</feature>
<dbReference type="PRINTS" id="PR00356">
    <property type="entry name" value="ANTIFREEZEII"/>
</dbReference>
<dbReference type="Gene3D" id="3.10.100.10">
    <property type="entry name" value="Mannose-Binding Protein A, subunit A"/>
    <property type="match status" value="1"/>
</dbReference>
<dbReference type="InterPro" id="IPR016186">
    <property type="entry name" value="C-type_lectin-like/link_sf"/>
</dbReference>
<evidence type="ECO:0000256" key="1">
    <source>
        <dbReference type="ARBA" id="ARBA00023157"/>
    </source>
</evidence>
<dbReference type="InterPro" id="IPR001304">
    <property type="entry name" value="C-type_lectin-like"/>
</dbReference>
<dbReference type="InterPro" id="IPR016187">
    <property type="entry name" value="CTDL_fold"/>
</dbReference>
<dbReference type="SUPFAM" id="SSF56436">
    <property type="entry name" value="C-type lectin-like"/>
    <property type="match status" value="1"/>
</dbReference>
<sequence length="161" mass="18448">MNMPYRMVFLTDFYFLCVISGFVAAPVCAAPCPPGWTQFGSRCFIFYYESRTWVDAEKFCISIGGNLASIHSSEENTFLSTMVERVTGRTRFTWVGGYDAVNDSTWLWSDGSEFHYENWYPDEPNNHRGNPEHCLEINLGGQSWNDMPCSSSRPFLCSRNI</sequence>
<dbReference type="Pfam" id="PF00059">
    <property type="entry name" value="Lectin_C"/>
    <property type="match status" value="1"/>
</dbReference>
<dbReference type="Proteomes" id="UP000265020">
    <property type="component" value="Unassembled WGS sequence"/>
</dbReference>
<accession>A0A3Q2G6R0</accession>
<proteinExistence type="predicted"/>